<dbReference type="AlphaFoldDB" id="A0AAJ8LVV9"/>
<dbReference type="Proteomes" id="UP000094043">
    <property type="component" value="Chromosome 1"/>
</dbReference>
<organism evidence="1 2">
    <name type="scientific">Cryptococcus depauperatus CBS 7841</name>
    <dbReference type="NCBI Taxonomy" id="1295531"/>
    <lineage>
        <taxon>Eukaryota</taxon>
        <taxon>Fungi</taxon>
        <taxon>Dikarya</taxon>
        <taxon>Basidiomycota</taxon>
        <taxon>Agaricomycotina</taxon>
        <taxon>Tremellomycetes</taxon>
        <taxon>Tremellales</taxon>
        <taxon>Cryptococcaceae</taxon>
        <taxon>Cryptococcus</taxon>
    </lineage>
</organism>
<proteinExistence type="predicted"/>
<reference evidence="1" key="3">
    <citation type="submission" date="2024-01" db="EMBL/GenBank/DDBJ databases">
        <authorList>
            <person name="Coelho M.A."/>
            <person name="David-Palma M."/>
            <person name="Shea T."/>
            <person name="Sun S."/>
            <person name="Cuomo C.A."/>
            <person name="Heitman J."/>
        </authorList>
    </citation>
    <scope>NUCLEOTIDE SEQUENCE</scope>
    <source>
        <strain evidence="1">CBS 7841</strain>
    </source>
</reference>
<evidence type="ECO:0000313" key="1">
    <source>
        <dbReference type="EMBL" id="WVN85240.1"/>
    </source>
</evidence>
<sequence>MTQNKSKFASCSFKMAAKTSSAVGTPHFEIVSKIDSVPIIHDSVLYAHALITSNTLTARLYNTAVGLASKGYEVATPVLSKTKPLLETADGLAVATFDRAAATFPYPFTTPTGDLVVVKQAKGVYDTRINPIISDVVARTAAINSAIGSRASATIHQSQDLAHHFLEQLQHLTEHGAHLPAILLDGVYKAGADFKTILFAKDVTLQEKSNKLASYIVEQAKPVMDEVYNYVNASKAEVVEKTDEVPKKAEGSVKRFKKH</sequence>
<protein>
    <submittedName>
        <fullName evidence="1">Uncharacterized protein</fullName>
    </submittedName>
</protein>
<dbReference type="KEGG" id="cdep:91084601"/>
<reference evidence="1" key="2">
    <citation type="journal article" date="2022" name="Elife">
        <title>Obligate sexual reproduction of a homothallic fungus closely related to the Cryptococcus pathogenic species complex.</title>
        <authorList>
            <person name="Passer A.R."/>
            <person name="Clancey S.A."/>
            <person name="Shea T."/>
            <person name="David-Palma M."/>
            <person name="Averette A.F."/>
            <person name="Boekhout T."/>
            <person name="Porcel B.M."/>
            <person name="Nowrousian M."/>
            <person name="Cuomo C.A."/>
            <person name="Sun S."/>
            <person name="Heitman J."/>
            <person name="Coelho M.A."/>
        </authorList>
    </citation>
    <scope>NUCLEOTIDE SEQUENCE</scope>
    <source>
        <strain evidence="1">CBS 7841</strain>
    </source>
</reference>
<reference evidence="1" key="1">
    <citation type="submission" date="2016-06" db="EMBL/GenBank/DDBJ databases">
        <authorList>
            <person name="Cuomo C."/>
            <person name="Litvintseva A."/>
            <person name="Heitman J."/>
            <person name="Chen Y."/>
            <person name="Sun S."/>
            <person name="Springer D."/>
            <person name="Dromer F."/>
            <person name="Young S."/>
            <person name="Zeng Q."/>
            <person name="Chapman S."/>
            <person name="Gujja S."/>
            <person name="Saif S."/>
            <person name="Birren B."/>
        </authorList>
    </citation>
    <scope>NUCLEOTIDE SEQUENCE</scope>
    <source>
        <strain evidence="1">CBS 7841</strain>
    </source>
</reference>
<accession>A0AAJ8LVV9</accession>
<evidence type="ECO:0000313" key="2">
    <source>
        <dbReference type="Proteomes" id="UP000094043"/>
    </source>
</evidence>
<gene>
    <name evidence="1" type="ORF">L203_100385</name>
</gene>
<keyword evidence="2" id="KW-1185">Reference proteome</keyword>
<name>A0AAJ8LVV9_9TREE</name>
<dbReference type="GeneID" id="91084601"/>
<dbReference type="EMBL" id="CP143784">
    <property type="protein sequence ID" value="WVN85240.1"/>
    <property type="molecule type" value="Genomic_DNA"/>
</dbReference>
<dbReference type="RefSeq" id="XP_066065941.1">
    <property type="nucleotide sequence ID" value="XM_066209844.1"/>
</dbReference>